<dbReference type="PANTHER" id="PTHR30383">
    <property type="entry name" value="THIOESTERASE 1/PROTEASE 1/LYSOPHOSPHOLIPASE L1"/>
    <property type="match status" value="1"/>
</dbReference>
<dbReference type="Gene3D" id="3.40.50.1110">
    <property type="entry name" value="SGNH hydrolase"/>
    <property type="match status" value="1"/>
</dbReference>
<comment type="caution">
    <text evidence="3">The sequence shown here is derived from an EMBL/GenBank/DDBJ whole genome shotgun (WGS) entry which is preliminary data.</text>
</comment>
<feature type="compositionally biased region" description="Polar residues" evidence="1">
    <location>
        <begin position="267"/>
        <end position="280"/>
    </location>
</feature>
<dbReference type="RefSeq" id="WP_380425151.1">
    <property type="nucleotide sequence ID" value="NZ_JBHRZV010000014.1"/>
</dbReference>
<proteinExistence type="predicted"/>
<dbReference type="EMBL" id="JBHRZV010000014">
    <property type="protein sequence ID" value="MFC3927492.1"/>
    <property type="molecule type" value="Genomic_DNA"/>
</dbReference>
<name>A0ABV8CTR7_9STRE</name>
<dbReference type="Proteomes" id="UP001595807">
    <property type="component" value="Unassembled WGS sequence"/>
</dbReference>
<keyword evidence="4" id="KW-1185">Reference proteome</keyword>
<gene>
    <name evidence="3" type="ORF">ACFORF_02440</name>
</gene>
<feature type="domain" description="SGNH hydrolase-type esterase" evidence="2">
    <location>
        <begin position="50"/>
        <end position="223"/>
    </location>
</feature>
<dbReference type="Pfam" id="PF13472">
    <property type="entry name" value="Lipase_GDSL_2"/>
    <property type="match status" value="1"/>
</dbReference>
<sequence length="313" mass="35194">MLRRAFPLGFVICLFLASLLFFNRLVPIAEPVLTKSDFETQARPTLTYVAIGDSLTEGVGDSTMQGGFVPILSQKITSQYGQNVDFYNYGKAGNTSKQILKRMRENPEIKKNLAQADFMTLTVGGNNVMSVVRKNLDKLSLSSFTQPVQVYQQQLRQILGLARRDNKDLPIYIVGIYNPFYLSFNELTEMQTVIDDWNKATQAVVSEYNGVYFVPVNDLLYKGLDGKQGLEVSEDDSPTDSETTSESEPSFFDAIFGSEEETDTDKQSTTASNESLNNLLSDDHFHPNNTGYLIMTNAIMEKILETKEEWKTD</sequence>
<dbReference type="InterPro" id="IPR051532">
    <property type="entry name" value="Ester_Hydrolysis_Enzymes"/>
</dbReference>
<dbReference type="InterPro" id="IPR013830">
    <property type="entry name" value="SGNH_hydro"/>
</dbReference>
<evidence type="ECO:0000313" key="4">
    <source>
        <dbReference type="Proteomes" id="UP001595807"/>
    </source>
</evidence>
<evidence type="ECO:0000256" key="1">
    <source>
        <dbReference type="SAM" id="MobiDB-lite"/>
    </source>
</evidence>
<feature type="compositionally biased region" description="Acidic residues" evidence="1">
    <location>
        <begin position="232"/>
        <end position="245"/>
    </location>
</feature>
<dbReference type="InterPro" id="IPR036514">
    <property type="entry name" value="SGNH_hydro_sf"/>
</dbReference>
<evidence type="ECO:0000259" key="2">
    <source>
        <dbReference type="Pfam" id="PF13472"/>
    </source>
</evidence>
<reference evidence="4" key="1">
    <citation type="journal article" date="2019" name="Int. J. Syst. Evol. Microbiol.">
        <title>The Global Catalogue of Microorganisms (GCM) 10K type strain sequencing project: providing services to taxonomists for standard genome sequencing and annotation.</title>
        <authorList>
            <consortium name="The Broad Institute Genomics Platform"/>
            <consortium name="The Broad Institute Genome Sequencing Center for Infectious Disease"/>
            <person name="Wu L."/>
            <person name="Ma J."/>
        </authorList>
    </citation>
    <scope>NUCLEOTIDE SEQUENCE [LARGE SCALE GENOMIC DNA]</scope>
    <source>
        <strain evidence="4">CCUG 67170</strain>
    </source>
</reference>
<accession>A0ABV8CTR7</accession>
<evidence type="ECO:0000313" key="3">
    <source>
        <dbReference type="EMBL" id="MFC3927492.1"/>
    </source>
</evidence>
<organism evidence="3 4">
    <name type="scientific">Streptococcus caprae</name>
    <dbReference type="NCBI Taxonomy" id="1640501"/>
    <lineage>
        <taxon>Bacteria</taxon>
        <taxon>Bacillati</taxon>
        <taxon>Bacillota</taxon>
        <taxon>Bacilli</taxon>
        <taxon>Lactobacillales</taxon>
        <taxon>Streptococcaceae</taxon>
        <taxon>Streptococcus</taxon>
    </lineage>
</organism>
<feature type="region of interest" description="Disordered" evidence="1">
    <location>
        <begin position="230"/>
        <end position="282"/>
    </location>
</feature>
<protein>
    <submittedName>
        <fullName evidence="3">SGNH/GDSL hydrolase family protein</fullName>
    </submittedName>
</protein>
<dbReference type="SUPFAM" id="SSF52266">
    <property type="entry name" value="SGNH hydrolase"/>
    <property type="match status" value="1"/>
</dbReference>
<keyword evidence="3" id="KW-0378">Hydrolase</keyword>
<dbReference type="PANTHER" id="PTHR30383:SF27">
    <property type="entry name" value="SPORE GERMINATION LIPASE LIPC"/>
    <property type="match status" value="1"/>
</dbReference>
<dbReference type="GO" id="GO:0016787">
    <property type="term" value="F:hydrolase activity"/>
    <property type="evidence" value="ECO:0007669"/>
    <property type="project" value="UniProtKB-KW"/>
</dbReference>
<dbReference type="CDD" id="cd04506">
    <property type="entry name" value="SGNH_hydrolase_YpmR_like"/>
    <property type="match status" value="1"/>
</dbReference>